<comment type="caution">
    <text evidence="9">The sequence shown here is derived from an EMBL/GenBank/DDBJ whole genome shotgun (WGS) entry which is preliminary data.</text>
</comment>
<feature type="transmembrane region" description="Helical" evidence="7">
    <location>
        <begin position="105"/>
        <end position="126"/>
    </location>
</feature>
<evidence type="ECO:0000313" key="10">
    <source>
        <dbReference type="Proteomes" id="UP001057868"/>
    </source>
</evidence>
<feature type="domain" description="ABC transmembrane type-1" evidence="8">
    <location>
        <begin position="70"/>
        <end position="261"/>
    </location>
</feature>
<evidence type="ECO:0000256" key="2">
    <source>
        <dbReference type="ARBA" id="ARBA00022448"/>
    </source>
</evidence>
<feature type="transmembrane region" description="Helical" evidence="7">
    <location>
        <begin position="69"/>
        <end position="93"/>
    </location>
</feature>
<evidence type="ECO:0000256" key="7">
    <source>
        <dbReference type="RuleBase" id="RU363032"/>
    </source>
</evidence>
<feature type="transmembrane region" description="Helical" evidence="7">
    <location>
        <begin position="138"/>
        <end position="161"/>
    </location>
</feature>
<evidence type="ECO:0000259" key="8">
    <source>
        <dbReference type="PROSITE" id="PS50928"/>
    </source>
</evidence>
<keyword evidence="2 7" id="KW-0813">Transport</keyword>
<evidence type="ECO:0000256" key="1">
    <source>
        <dbReference type="ARBA" id="ARBA00004651"/>
    </source>
</evidence>
<organism evidence="9 10">
    <name type="scientific">Clostridium folliculivorans</name>
    <dbReference type="NCBI Taxonomy" id="2886038"/>
    <lineage>
        <taxon>Bacteria</taxon>
        <taxon>Bacillati</taxon>
        <taxon>Bacillota</taxon>
        <taxon>Clostridia</taxon>
        <taxon>Eubacteriales</taxon>
        <taxon>Clostridiaceae</taxon>
        <taxon>Clostridium</taxon>
    </lineage>
</organism>
<evidence type="ECO:0000313" key="9">
    <source>
        <dbReference type="EMBL" id="GKU23670.1"/>
    </source>
</evidence>
<proteinExistence type="inferred from homology"/>
<feature type="transmembrane region" description="Helical" evidence="7">
    <location>
        <begin position="240"/>
        <end position="261"/>
    </location>
</feature>
<dbReference type="GO" id="GO:0005886">
    <property type="term" value="C:plasma membrane"/>
    <property type="evidence" value="ECO:0007669"/>
    <property type="project" value="UniProtKB-SubCell"/>
</dbReference>
<accession>A0A9W6D8P5</accession>
<dbReference type="Pfam" id="PF00528">
    <property type="entry name" value="BPD_transp_1"/>
    <property type="match status" value="1"/>
</dbReference>
<keyword evidence="3" id="KW-1003">Cell membrane</keyword>
<dbReference type="SUPFAM" id="SSF161098">
    <property type="entry name" value="MetI-like"/>
    <property type="match status" value="1"/>
</dbReference>
<feature type="transmembrane region" description="Helical" evidence="7">
    <location>
        <begin position="182"/>
        <end position="205"/>
    </location>
</feature>
<dbReference type="Gene3D" id="1.10.3720.10">
    <property type="entry name" value="MetI-like"/>
    <property type="match status" value="1"/>
</dbReference>
<keyword evidence="6 7" id="KW-0472">Membrane</keyword>
<evidence type="ECO:0000256" key="4">
    <source>
        <dbReference type="ARBA" id="ARBA00022692"/>
    </source>
</evidence>
<comment type="similarity">
    <text evidence="7">Belongs to the binding-protein-dependent transport system permease family.</text>
</comment>
<dbReference type="AlphaFoldDB" id="A0A9W6D8P5"/>
<dbReference type="InterPro" id="IPR050901">
    <property type="entry name" value="BP-dep_ABC_trans_perm"/>
</dbReference>
<keyword evidence="10" id="KW-1185">Reference proteome</keyword>
<keyword evidence="5 7" id="KW-1133">Transmembrane helix</keyword>
<dbReference type="GO" id="GO:0055085">
    <property type="term" value="P:transmembrane transport"/>
    <property type="evidence" value="ECO:0007669"/>
    <property type="project" value="InterPro"/>
</dbReference>
<dbReference type="PANTHER" id="PTHR32243:SF18">
    <property type="entry name" value="INNER MEMBRANE ABC TRANSPORTER PERMEASE PROTEIN YCJP"/>
    <property type="match status" value="1"/>
</dbReference>
<dbReference type="EMBL" id="BQXY01000001">
    <property type="protein sequence ID" value="GKU23670.1"/>
    <property type="molecule type" value="Genomic_DNA"/>
</dbReference>
<reference evidence="9" key="1">
    <citation type="journal article" date="2023" name="Int. J. Syst. Evol. Microbiol.">
        <title>&lt;i&gt;Clostridium folliculivorans&lt;/i&gt; sp. nov., isolated from soil samples of an organic paddy in Japan.</title>
        <authorList>
            <person name="Tazawa J."/>
            <person name="Kobayashi H."/>
            <person name="Tanizawa Y."/>
            <person name="Uchino A."/>
            <person name="Tanaka F."/>
            <person name="Urashima Y."/>
            <person name="Miura S."/>
            <person name="Sakamoto M."/>
            <person name="Ohkuma M."/>
            <person name="Tohno M."/>
        </authorList>
    </citation>
    <scope>NUCLEOTIDE SEQUENCE</scope>
    <source>
        <strain evidence="9">D1-1</strain>
    </source>
</reference>
<dbReference type="PROSITE" id="PS50928">
    <property type="entry name" value="ABC_TM1"/>
    <property type="match status" value="1"/>
</dbReference>
<evidence type="ECO:0000256" key="6">
    <source>
        <dbReference type="ARBA" id="ARBA00023136"/>
    </source>
</evidence>
<feature type="transmembrane region" description="Helical" evidence="7">
    <location>
        <begin position="12"/>
        <end position="32"/>
    </location>
</feature>
<evidence type="ECO:0000256" key="3">
    <source>
        <dbReference type="ARBA" id="ARBA00022475"/>
    </source>
</evidence>
<dbReference type="RefSeq" id="WP_261850729.1">
    <property type="nucleotide sequence ID" value="NZ_BQXY01000001.1"/>
</dbReference>
<sequence>MKSMKYILNIMKYIFLIVIVIISVIPILWVFVSSFKTNSEILTSAFSLPKSFNLSNYYFAFKTSPLVTFYLNSVIVSCAATILNLIIIGMAAYVLARWQFKGSNILMLLLSVTLMIPNTALLLPLYRTITKIGLYNNIFGLILVYTGFGIPITLYVMRSYFLTIPKELEESAMLDGASMIRTYIQIIVPIAKPAFSTAGILQFIACWNEFQFAMVLTSGNKSRTLPVALNYFTSQLATNYGALFAATMVICIPTIVIYCLLQEQVVSGLADGAVKG</sequence>
<name>A0A9W6D8P5_9CLOT</name>
<gene>
    <name evidence="9" type="ORF">CFOLD11_04960</name>
</gene>
<dbReference type="InterPro" id="IPR035906">
    <property type="entry name" value="MetI-like_sf"/>
</dbReference>
<dbReference type="PANTHER" id="PTHR32243">
    <property type="entry name" value="MALTOSE TRANSPORT SYSTEM PERMEASE-RELATED"/>
    <property type="match status" value="1"/>
</dbReference>
<comment type="subcellular location">
    <subcellularLocation>
        <location evidence="1 7">Cell membrane</location>
        <topology evidence="1 7">Multi-pass membrane protein</topology>
    </subcellularLocation>
</comment>
<dbReference type="InterPro" id="IPR000515">
    <property type="entry name" value="MetI-like"/>
</dbReference>
<keyword evidence="4 7" id="KW-0812">Transmembrane</keyword>
<evidence type="ECO:0000256" key="5">
    <source>
        <dbReference type="ARBA" id="ARBA00022989"/>
    </source>
</evidence>
<protein>
    <submittedName>
        <fullName evidence="9">Sugar ABC transporter permease</fullName>
    </submittedName>
</protein>
<dbReference type="Proteomes" id="UP001057868">
    <property type="component" value="Unassembled WGS sequence"/>
</dbReference>
<dbReference type="CDD" id="cd06261">
    <property type="entry name" value="TM_PBP2"/>
    <property type="match status" value="1"/>
</dbReference>